<organism evidence="4 5">
    <name type="scientific">Parendozoicomonas haliclonae</name>
    <dbReference type="NCBI Taxonomy" id="1960125"/>
    <lineage>
        <taxon>Bacteria</taxon>
        <taxon>Pseudomonadati</taxon>
        <taxon>Pseudomonadota</taxon>
        <taxon>Gammaproteobacteria</taxon>
        <taxon>Oceanospirillales</taxon>
        <taxon>Endozoicomonadaceae</taxon>
        <taxon>Parendozoicomonas</taxon>
    </lineage>
</organism>
<dbReference type="Proteomes" id="UP000196573">
    <property type="component" value="Unassembled WGS sequence"/>
</dbReference>
<dbReference type="SMART" id="SM00487">
    <property type="entry name" value="DEXDc"/>
    <property type="match status" value="1"/>
</dbReference>
<dbReference type="InterPro" id="IPR050742">
    <property type="entry name" value="Helicase_Restrict-Modif_Enz"/>
</dbReference>
<keyword evidence="4" id="KW-0378">Hydrolase</keyword>
<dbReference type="InterPro" id="IPR014001">
    <property type="entry name" value="Helicase_ATP-bd"/>
</dbReference>
<evidence type="ECO:0000259" key="2">
    <source>
        <dbReference type="PROSITE" id="PS51192"/>
    </source>
</evidence>
<dbReference type="GO" id="GO:0003677">
    <property type="term" value="F:DNA binding"/>
    <property type="evidence" value="ECO:0007669"/>
    <property type="project" value="UniProtKB-KW"/>
</dbReference>
<feature type="domain" description="Helicase C-terminal" evidence="3">
    <location>
        <begin position="617"/>
        <end position="770"/>
    </location>
</feature>
<gene>
    <name evidence="4" type="primary">hsdR_2</name>
    <name evidence="4" type="ORF">EHSB41UT_01956</name>
</gene>
<dbReference type="OrthoDB" id="9804086at2"/>
<dbReference type="PANTHER" id="PTHR47396:SF1">
    <property type="entry name" value="ATP-DEPENDENT HELICASE IRC3-RELATED"/>
    <property type="match status" value="1"/>
</dbReference>
<dbReference type="PROSITE" id="PS51192">
    <property type="entry name" value="HELICASE_ATP_BIND_1"/>
    <property type="match status" value="1"/>
</dbReference>
<keyword evidence="5" id="KW-1185">Reference proteome</keyword>
<sequence>MESQKSVNFEMLRTRWPELANLGAKAEEYLHTDPESCLVKLRNFLELTVRWLYRQERLPEGYRSSIYDLLHADVFQSAFPKSVVLKMDALRIHGNRAAHGEKIKPNDALWLMKEAFYVGGWVYLSYGNGTPESLGKYQEPKPPQVEKAALSQAELQKKQEQLDKARAELEEAEKREISILRELQQQKEKAEDLNKRMQQTLQRNEHVANLLGLDEAETRRRLIDSQLRVAGWDVGDNLQPTIQVTQEEEVFEQPTQSGVGYADYVLWDDNGKPMAVIEAKRTNVDANNGRKQAQLYANWLEKKHGQRPVIFYTNGHEIHIWDDHPASNYPPRMLFGFYSPDSLHYLIQQRGTRKPLNNEVPIDTGITNRLYQLESITRVSERFMDKHRKALVVQATGTGKTRVAISLTKRLLQARWAKRVLFLCDRKELRNQASQAFNEFLSEPICQLGVSKKEELQKARIIIATYPGMIGVMDKFDVGYFDLIIADESHRSIYNVYGDLFKYFDALQVGLTATPVEMVCRSTFSLFGHSEKVPTAEYSLEAAIADNHLTPFEVISHTTQFLREGIKKDNLTAEQIAELEEQGYDPNTMDFEAGVIDKAIYNRDTNRAIMRNLMENGIRDKDEQLPGKSIVFARNLKHAKLLEEVFREMYPQYGGQFCMVIGSHDPRAQSLIGDFKGDAKNISATPAKDEITIAISVDMLDTGIDVPSIVNLVFAKPVRSPVKFWQMIGRGTRLCPNLFGPGEDKQRFVIFDHWGNFEFHSMNQEEGKVSVSKPLAQKRLEAWVELGKAAQKEFKLDELKTVTGEIAQQIQALDKDSIAVKEKWQVRERLSDQRVLEQFAPQIQQQLVDEIGPLMQWVDVRGQGKAMRFDMDMIAAQTALFGNPDKKHQLWVNVVEKVERLPVHLGQVQQQGEIIKQVRDQDWWNSATFADLEHVRTRLRGLMYLMEEPVTPPPTAPAFIDVKEDAAKFETKAVEANIKSVDFKIYRQQVQGALEPLFTSNSVLLKIRNGQPVSDNELDDLAKLVLIQNPNVDIRVLKDFYPEATASLDQILRTLVGMDRSAVAEKFAQFAAAHNLSSQQIRFLDMLKNHIRDFGTIEMKALFTQPFTHIHSEGLSGLFPEMEQMLAIKEIVDSLNVPLGEAAL</sequence>
<evidence type="ECO:0000313" key="4">
    <source>
        <dbReference type="EMBL" id="SMA45590.1"/>
    </source>
</evidence>
<dbReference type="GO" id="GO:0009307">
    <property type="term" value="P:DNA restriction-modification system"/>
    <property type="evidence" value="ECO:0007669"/>
    <property type="project" value="UniProtKB-KW"/>
</dbReference>
<dbReference type="GO" id="GO:0005829">
    <property type="term" value="C:cytosol"/>
    <property type="evidence" value="ECO:0007669"/>
    <property type="project" value="TreeGrafter"/>
</dbReference>
<dbReference type="PANTHER" id="PTHR47396">
    <property type="entry name" value="TYPE I RESTRICTION ENZYME ECOKI R PROTEIN"/>
    <property type="match status" value="1"/>
</dbReference>
<dbReference type="CDD" id="cd18032">
    <property type="entry name" value="DEXHc_RE_I_III_res"/>
    <property type="match status" value="1"/>
</dbReference>
<feature type="domain" description="Helicase ATP-binding" evidence="2">
    <location>
        <begin position="381"/>
        <end position="533"/>
    </location>
</feature>
<proteinExistence type="predicted"/>
<evidence type="ECO:0000259" key="3">
    <source>
        <dbReference type="PROSITE" id="PS51194"/>
    </source>
</evidence>
<dbReference type="GO" id="GO:0005524">
    <property type="term" value="F:ATP binding"/>
    <property type="evidence" value="ECO:0007669"/>
    <property type="project" value="UniProtKB-KW"/>
</dbReference>
<dbReference type="GO" id="GO:0009035">
    <property type="term" value="F:type I site-specific deoxyribonuclease activity"/>
    <property type="evidence" value="ECO:0007669"/>
    <property type="project" value="UniProtKB-EC"/>
</dbReference>
<protein>
    <submittedName>
        <fullName evidence="4">Type-1 restriction enzyme R protein</fullName>
        <ecNumber evidence="4">3.1.21.3</ecNumber>
    </submittedName>
</protein>
<dbReference type="InterPro" id="IPR027417">
    <property type="entry name" value="P-loop_NTPase"/>
</dbReference>
<name>A0A1X7AJA3_9GAMM</name>
<dbReference type="SUPFAM" id="SSF52540">
    <property type="entry name" value="P-loop containing nucleoside triphosphate hydrolases"/>
    <property type="match status" value="2"/>
</dbReference>
<dbReference type="AlphaFoldDB" id="A0A1X7AJA3"/>
<accession>A0A1X7AJA3</accession>
<dbReference type="PROSITE" id="PS51194">
    <property type="entry name" value="HELICASE_CTER"/>
    <property type="match status" value="1"/>
</dbReference>
<dbReference type="InterPro" id="IPR001650">
    <property type="entry name" value="Helicase_C-like"/>
</dbReference>
<dbReference type="InterPro" id="IPR006935">
    <property type="entry name" value="Helicase/UvrB_N"/>
</dbReference>
<dbReference type="CDD" id="cd18799">
    <property type="entry name" value="SF2_C_EcoAI-like"/>
    <property type="match status" value="1"/>
</dbReference>
<dbReference type="Pfam" id="PF13643">
    <property type="entry name" value="DUF4145"/>
    <property type="match status" value="1"/>
</dbReference>
<dbReference type="InterPro" id="IPR013670">
    <property type="entry name" value="EcoEI_R_C_dom"/>
</dbReference>
<evidence type="ECO:0000256" key="1">
    <source>
        <dbReference type="SAM" id="Coils"/>
    </source>
</evidence>
<reference evidence="4 5" key="1">
    <citation type="submission" date="2017-03" db="EMBL/GenBank/DDBJ databases">
        <authorList>
            <person name="Afonso C.L."/>
            <person name="Miller P.J."/>
            <person name="Scott M.A."/>
            <person name="Spackman E."/>
            <person name="Goraichik I."/>
            <person name="Dimitrov K.M."/>
            <person name="Suarez D.L."/>
            <person name="Swayne D.E."/>
        </authorList>
    </citation>
    <scope>NUCLEOTIDE SEQUENCE [LARGE SCALE GENOMIC DNA]</scope>
    <source>
        <strain evidence="4">SB41UT1</strain>
    </source>
</reference>
<dbReference type="Pfam" id="PF08463">
    <property type="entry name" value="EcoEI_R_C"/>
    <property type="match status" value="1"/>
</dbReference>
<dbReference type="Gene3D" id="3.40.50.300">
    <property type="entry name" value="P-loop containing nucleotide triphosphate hydrolases"/>
    <property type="match status" value="2"/>
</dbReference>
<feature type="coiled-coil region" evidence="1">
    <location>
        <begin position="148"/>
        <end position="210"/>
    </location>
</feature>
<dbReference type="EC" id="3.1.21.3" evidence="4"/>
<evidence type="ECO:0000313" key="5">
    <source>
        <dbReference type="Proteomes" id="UP000196573"/>
    </source>
</evidence>
<dbReference type="EMBL" id="FWPT01000004">
    <property type="protein sequence ID" value="SMA45590.1"/>
    <property type="molecule type" value="Genomic_DNA"/>
</dbReference>
<dbReference type="Pfam" id="PF04313">
    <property type="entry name" value="HSDR_N"/>
    <property type="match status" value="1"/>
</dbReference>
<dbReference type="Gene3D" id="3.90.1570.30">
    <property type="match status" value="1"/>
</dbReference>
<dbReference type="InterPro" id="IPR007409">
    <property type="entry name" value="Restrct_endonuc_type1_HsdR_N"/>
</dbReference>
<keyword evidence="1" id="KW-0175">Coiled coil</keyword>
<dbReference type="InterPro" id="IPR025285">
    <property type="entry name" value="DUF4145"/>
</dbReference>
<dbReference type="Pfam" id="PF04851">
    <property type="entry name" value="ResIII"/>
    <property type="match status" value="1"/>
</dbReference>